<evidence type="ECO:0000313" key="10">
    <source>
        <dbReference type="Proteomes" id="UP000822688"/>
    </source>
</evidence>
<dbReference type="Proteomes" id="UP000822688">
    <property type="component" value="Chromosome 1"/>
</dbReference>
<comment type="caution">
    <text evidence="8">Lacks conserved residue(s) required for the propagation of feature annotation.</text>
</comment>
<comment type="caution">
    <text evidence="9">The sequence shown here is derived from an EMBL/GenBank/DDBJ whole genome shotgun (WGS) entry which is preliminary data.</text>
</comment>
<gene>
    <name evidence="9" type="ORF">KC19_1G331600</name>
</gene>
<dbReference type="NCBIfam" id="TIGR00820">
    <property type="entry name" value="zip"/>
    <property type="match status" value="1"/>
</dbReference>
<evidence type="ECO:0000313" key="9">
    <source>
        <dbReference type="EMBL" id="KAG0593460.1"/>
    </source>
</evidence>
<dbReference type="GO" id="GO:0005886">
    <property type="term" value="C:plasma membrane"/>
    <property type="evidence" value="ECO:0007669"/>
    <property type="project" value="TreeGrafter"/>
</dbReference>
<feature type="transmembrane region" description="Helical" evidence="8">
    <location>
        <begin position="55"/>
        <end position="76"/>
    </location>
</feature>
<organism evidence="9 10">
    <name type="scientific">Ceratodon purpureus</name>
    <name type="common">Fire moss</name>
    <name type="synonym">Dicranum purpureum</name>
    <dbReference type="NCBI Taxonomy" id="3225"/>
    <lineage>
        <taxon>Eukaryota</taxon>
        <taxon>Viridiplantae</taxon>
        <taxon>Streptophyta</taxon>
        <taxon>Embryophyta</taxon>
        <taxon>Bryophyta</taxon>
        <taxon>Bryophytina</taxon>
        <taxon>Bryopsida</taxon>
        <taxon>Dicranidae</taxon>
        <taxon>Pseudoditrichales</taxon>
        <taxon>Ditrichaceae</taxon>
        <taxon>Ceratodon</taxon>
    </lineage>
</organism>
<dbReference type="InterPro" id="IPR003689">
    <property type="entry name" value="ZIP"/>
</dbReference>
<comment type="similarity">
    <text evidence="2 8">Belongs to the ZIP transporter (TC 2.A.5) family.</text>
</comment>
<evidence type="ECO:0000256" key="5">
    <source>
        <dbReference type="ARBA" id="ARBA00022989"/>
    </source>
</evidence>
<keyword evidence="3 8" id="KW-0813">Transport</keyword>
<dbReference type="EMBL" id="CM026421">
    <property type="protein sequence ID" value="KAG0593460.1"/>
    <property type="molecule type" value="Genomic_DNA"/>
</dbReference>
<accession>A0A8T0JC21</accession>
<evidence type="ECO:0000256" key="3">
    <source>
        <dbReference type="ARBA" id="ARBA00022448"/>
    </source>
</evidence>
<evidence type="ECO:0000256" key="6">
    <source>
        <dbReference type="ARBA" id="ARBA00023065"/>
    </source>
</evidence>
<dbReference type="GO" id="GO:0005385">
    <property type="term" value="F:zinc ion transmembrane transporter activity"/>
    <property type="evidence" value="ECO:0007669"/>
    <property type="project" value="InterPro"/>
</dbReference>
<evidence type="ECO:0000256" key="7">
    <source>
        <dbReference type="ARBA" id="ARBA00023136"/>
    </source>
</evidence>
<feature type="transmembrane region" description="Helical" evidence="8">
    <location>
        <begin position="332"/>
        <end position="353"/>
    </location>
</feature>
<evidence type="ECO:0000256" key="8">
    <source>
        <dbReference type="RuleBase" id="RU362088"/>
    </source>
</evidence>
<dbReference type="PANTHER" id="PTHR11040">
    <property type="entry name" value="ZINC/IRON TRANSPORTER"/>
    <property type="match status" value="1"/>
</dbReference>
<dbReference type="InterPro" id="IPR004698">
    <property type="entry name" value="Zn/Fe_permease_fun/pln"/>
</dbReference>
<keyword evidence="4 8" id="KW-0812">Transmembrane</keyword>
<comment type="subcellular location">
    <subcellularLocation>
        <location evidence="1 8">Membrane</location>
        <topology evidence="1 8">Multi-pass membrane protein</topology>
    </subcellularLocation>
</comment>
<name>A0A8T0JC21_CERPU</name>
<proteinExistence type="inferred from homology"/>
<sequence length="425" mass="45712">MGGCTNVDDLGCRNKTLALHLKGGAIALIMGCSALGVALPLIGRRTQWLKTDGNLFSTAKAFAAGVILATGFVHMLPSAMESLTSGCLPRFPWHEFPFTGFIAMLASLVTLVIDFVATEFYETQHEHGPSEVSKGGSNPDSDVDASAHAQMLYKSFTACGRGIYSAKRSPCRIFNRGCSNSIAENDKYNEIVIAEQTLVPTIEKEKEPLPEGDRKVHIIGMRAHAESHHHSHAEGTCHESTHDEVLENVGHSHNEIGASTNEVLEHVRHVVVAQVLELGIVAHSVIIGVTLGVSESPCTIRPLLAALSFHQFFEGFALGGCIAQAGFNYSSAMIMACCFAITTPTGIGIGIGISSSYNEKSTRSLIVEGVFDSISAGILVYMSLVDLIAADFLSKRMRCNRRLQVYSYASLLFGCFAMSALAIWT</sequence>
<reference evidence="9" key="1">
    <citation type="submission" date="2020-06" db="EMBL/GenBank/DDBJ databases">
        <title>WGS assembly of Ceratodon purpureus strain R40.</title>
        <authorList>
            <person name="Carey S.B."/>
            <person name="Jenkins J."/>
            <person name="Shu S."/>
            <person name="Lovell J.T."/>
            <person name="Sreedasyam A."/>
            <person name="Maumus F."/>
            <person name="Tiley G.P."/>
            <person name="Fernandez-Pozo N."/>
            <person name="Barry K."/>
            <person name="Chen C."/>
            <person name="Wang M."/>
            <person name="Lipzen A."/>
            <person name="Daum C."/>
            <person name="Saski C.A."/>
            <person name="Payton A.C."/>
            <person name="Mcbreen J.C."/>
            <person name="Conrad R.E."/>
            <person name="Kollar L.M."/>
            <person name="Olsson S."/>
            <person name="Huttunen S."/>
            <person name="Landis J.B."/>
            <person name="Wickett N.J."/>
            <person name="Johnson M.G."/>
            <person name="Rensing S.A."/>
            <person name="Grimwood J."/>
            <person name="Schmutz J."/>
            <person name="Mcdaniel S.F."/>
        </authorList>
    </citation>
    <scope>NUCLEOTIDE SEQUENCE</scope>
    <source>
        <strain evidence="9">R40</strain>
    </source>
</reference>
<keyword evidence="6 8" id="KW-0406">Ion transport</keyword>
<keyword evidence="7 8" id="KW-0472">Membrane</keyword>
<evidence type="ECO:0000256" key="2">
    <source>
        <dbReference type="ARBA" id="ARBA00006939"/>
    </source>
</evidence>
<dbReference type="AlphaFoldDB" id="A0A8T0JC21"/>
<feature type="transmembrane region" description="Helical" evidence="8">
    <location>
        <begin position="96"/>
        <end position="117"/>
    </location>
</feature>
<feature type="transmembrane region" description="Helical" evidence="8">
    <location>
        <begin position="23"/>
        <end position="43"/>
    </location>
</feature>
<dbReference type="Pfam" id="PF02535">
    <property type="entry name" value="Zip"/>
    <property type="match status" value="1"/>
</dbReference>
<dbReference type="PANTHER" id="PTHR11040:SF44">
    <property type="entry name" value="PROTEIN ZNTC-RELATED"/>
    <property type="match status" value="1"/>
</dbReference>
<evidence type="ECO:0000256" key="1">
    <source>
        <dbReference type="ARBA" id="ARBA00004141"/>
    </source>
</evidence>
<keyword evidence="10" id="KW-1185">Reference proteome</keyword>
<feature type="transmembrane region" description="Helical" evidence="8">
    <location>
        <begin position="373"/>
        <end position="393"/>
    </location>
</feature>
<keyword evidence="5 8" id="KW-1133">Transmembrane helix</keyword>
<feature type="transmembrane region" description="Helical" evidence="8">
    <location>
        <begin position="405"/>
        <end position="424"/>
    </location>
</feature>
<protein>
    <submittedName>
        <fullName evidence="9">Uncharacterized protein</fullName>
    </submittedName>
</protein>
<evidence type="ECO:0000256" key="4">
    <source>
        <dbReference type="ARBA" id="ARBA00022692"/>
    </source>
</evidence>
<dbReference type="OrthoDB" id="448280at2759"/>